<evidence type="ECO:0000259" key="2">
    <source>
        <dbReference type="Pfam" id="PF04909"/>
    </source>
</evidence>
<reference evidence="3" key="2">
    <citation type="submission" date="2020-09" db="EMBL/GenBank/DDBJ databases">
        <authorList>
            <person name="Sun Q."/>
            <person name="Zhou Y."/>
        </authorList>
    </citation>
    <scope>NUCLEOTIDE SEQUENCE</scope>
    <source>
        <strain evidence="3">CGMCC 1.15320</strain>
    </source>
</reference>
<dbReference type="InterPro" id="IPR032466">
    <property type="entry name" value="Metal_Hydrolase"/>
</dbReference>
<dbReference type="PANTHER" id="PTHR43569:SF1">
    <property type="entry name" value="BLL3371 PROTEIN"/>
    <property type="match status" value="1"/>
</dbReference>
<keyword evidence="4" id="KW-1185">Reference proteome</keyword>
<name>A0A916W498_9HYPH</name>
<sequence length="349" mass="38671">MDIQKNRRYIRTIPAMFGSPRPDWLALHEEEPIDPSLPIVDAHHHLWEYAGNRYLLDDFAEDLAGGHNVVASVYVECGSRYRKGGPEELRPIGEVEFAAKAAEAGKAYGKTDICSAIVGTVDLSLGSKVEEVLAAAIEAGRGRLRGIRRMTGWDADEELMAKLVKRRPGMLAEPSFREGFACLASFRLSFDAFVFQRQLPEVLDLARSFPETMIVVDHCGGPIGVASYGRDLSESFREWRTNIEALARLDNVYMKLGGLGMRLAGFDFEACATPPSSTELAAAWHPYIDALIQAFGPSRCMFESNFPADKGTCSYTVLWNAFKLLAEPYSSSEKADLFCGSASRFYRLT</sequence>
<dbReference type="InterPro" id="IPR052350">
    <property type="entry name" value="Metallo-dep_Lactonases"/>
</dbReference>
<dbReference type="Proteomes" id="UP000636264">
    <property type="component" value="Unassembled WGS sequence"/>
</dbReference>
<dbReference type="InterPro" id="IPR006680">
    <property type="entry name" value="Amidohydro-rel"/>
</dbReference>
<evidence type="ECO:0000256" key="1">
    <source>
        <dbReference type="ARBA" id="ARBA00038310"/>
    </source>
</evidence>
<dbReference type="SUPFAM" id="SSF51556">
    <property type="entry name" value="Metallo-dependent hydrolases"/>
    <property type="match status" value="1"/>
</dbReference>
<evidence type="ECO:0000313" key="3">
    <source>
        <dbReference type="EMBL" id="GGA66320.1"/>
    </source>
</evidence>
<feature type="domain" description="Amidohydrolase-related" evidence="2">
    <location>
        <begin position="40"/>
        <end position="348"/>
    </location>
</feature>
<protein>
    <submittedName>
        <fullName evidence="3">Amidohydrolase</fullName>
    </submittedName>
</protein>
<organism evidence="3 4">
    <name type="scientific">Nitratireductor aestuarii</name>
    <dbReference type="NCBI Taxonomy" id="1735103"/>
    <lineage>
        <taxon>Bacteria</taxon>
        <taxon>Pseudomonadati</taxon>
        <taxon>Pseudomonadota</taxon>
        <taxon>Alphaproteobacteria</taxon>
        <taxon>Hyphomicrobiales</taxon>
        <taxon>Phyllobacteriaceae</taxon>
        <taxon>Nitratireductor</taxon>
    </lineage>
</organism>
<gene>
    <name evidence="3" type="ORF">GCM10011385_20290</name>
</gene>
<dbReference type="GO" id="GO:0016787">
    <property type="term" value="F:hydrolase activity"/>
    <property type="evidence" value="ECO:0007669"/>
    <property type="project" value="InterPro"/>
</dbReference>
<reference evidence="3" key="1">
    <citation type="journal article" date="2014" name="Int. J. Syst. Evol. Microbiol.">
        <title>Complete genome sequence of Corynebacterium casei LMG S-19264T (=DSM 44701T), isolated from a smear-ripened cheese.</title>
        <authorList>
            <consortium name="US DOE Joint Genome Institute (JGI-PGF)"/>
            <person name="Walter F."/>
            <person name="Albersmeier A."/>
            <person name="Kalinowski J."/>
            <person name="Ruckert C."/>
        </authorList>
    </citation>
    <scope>NUCLEOTIDE SEQUENCE</scope>
    <source>
        <strain evidence="3">CGMCC 1.15320</strain>
    </source>
</reference>
<dbReference type="RefSeq" id="WP_188720940.1">
    <property type="nucleotide sequence ID" value="NZ_BMIF01000005.1"/>
</dbReference>
<comment type="similarity">
    <text evidence="1">Belongs to the metallo-dependent hydrolases superfamily.</text>
</comment>
<dbReference type="Pfam" id="PF04909">
    <property type="entry name" value="Amidohydro_2"/>
    <property type="match status" value="1"/>
</dbReference>
<evidence type="ECO:0000313" key="4">
    <source>
        <dbReference type="Proteomes" id="UP000636264"/>
    </source>
</evidence>
<dbReference type="EMBL" id="BMIF01000005">
    <property type="protein sequence ID" value="GGA66320.1"/>
    <property type="molecule type" value="Genomic_DNA"/>
</dbReference>
<accession>A0A916W498</accession>
<dbReference type="AlphaFoldDB" id="A0A916W498"/>
<dbReference type="PANTHER" id="PTHR43569">
    <property type="entry name" value="AMIDOHYDROLASE"/>
    <property type="match status" value="1"/>
</dbReference>
<comment type="caution">
    <text evidence="3">The sequence shown here is derived from an EMBL/GenBank/DDBJ whole genome shotgun (WGS) entry which is preliminary data.</text>
</comment>
<proteinExistence type="inferred from homology"/>
<dbReference type="Gene3D" id="3.20.20.140">
    <property type="entry name" value="Metal-dependent hydrolases"/>
    <property type="match status" value="1"/>
</dbReference>